<accession>A0A8X6M6U9</accession>
<gene>
    <name evidence="1" type="ORF">NPIL_607561</name>
</gene>
<keyword evidence="2" id="KW-1185">Reference proteome</keyword>
<proteinExistence type="predicted"/>
<name>A0A8X6M6U9_NEPPI</name>
<evidence type="ECO:0000313" key="1">
    <source>
        <dbReference type="EMBL" id="GFS28109.1"/>
    </source>
</evidence>
<evidence type="ECO:0000313" key="2">
    <source>
        <dbReference type="Proteomes" id="UP000887013"/>
    </source>
</evidence>
<organism evidence="1 2">
    <name type="scientific">Nephila pilipes</name>
    <name type="common">Giant wood spider</name>
    <name type="synonym">Nephila maculata</name>
    <dbReference type="NCBI Taxonomy" id="299642"/>
    <lineage>
        <taxon>Eukaryota</taxon>
        <taxon>Metazoa</taxon>
        <taxon>Ecdysozoa</taxon>
        <taxon>Arthropoda</taxon>
        <taxon>Chelicerata</taxon>
        <taxon>Arachnida</taxon>
        <taxon>Araneae</taxon>
        <taxon>Araneomorphae</taxon>
        <taxon>Entelegynae</taxon>
        <taxon>Araneoidea</taxon>
        <taxon>Nephilidae</taxon>
        <taxon>Nephila</taxon>
    </lineage>
</organism>
<protein>
    <submittedName>
        <fullName evidence="1">Uncharacterized protein</fullName>
    </submittedName>
</protein>
<dbReference type="Proteomes" id="UP000887013">
    <property type="component" value="Unassembled WGS sequence"/>
</dbReference>
<comment type="caution">
    <text evidence="1">The sequence shown here is derived from an EMBL/GenBank/DDBJ whole genome shotgun (WGS) entry which is preliminary data.</text>
</comment>
<dbReference type="EMBL" id="BMAW01041368">
    <property type="protein sequence ID" value="GFS28109.1"/>
    <property type="molecule type" value="Genomic_DNA"/>
</dbReference>
<sequence length="101" mass="11291">MLQIDNLAINETMYQLVRNAPELKVGRSRTRSQGLRNDSPYRLGKPVGTGDWNKRINGIINSPYTAKTDLHSLLFVCCGCRSRLIAPLTHVPTERGNLANL</sequence>
<reference evidence="1" key="1">
    <citation type="submission" date="2020-08" db="EMBL/GenBank/DDBJ databases">
        <title>Multicomponent nature underlies the extraordinary mechanical properties of spider dragline silk.</title>
        <authorList>
            <person name="Kono N."/>
            <person name="Nakamura H."/>
            <person name="Mori M."/>
            <person name="Yoshida Y."/>
            <person name="Ohtoshi R."/>
            <person name="Malay A.D."/>
            <person name="Moran D.A.P."/>
            <person name="Tomita M."/>
            <person name="Numata K."/>
            <person name="Arakawa K."/>
        </authorList>
    </citation>
    <scope>NUCLEOTIDE SEQUENCE</scope>
</reference>
<dbReference type="AlphaFoldDB" id="A0A8X6M6U9"/>